<dbReference type="PANTHER" id="PTHR43004:SF19">
    <property type="entry name" value="BINDING MONOOXYGENASE, PUTATIVE (JCVI)-RELATED"/>
    <property type="match status" value="1"/>
</dbReference>
<keyword evidence="9" id="KW-1185">Reference proteome</keyword>
<dbReference type="InterPro" id="IPR036188">
    <property type="entry name" value="FAD/NAD-bd_sf"/>
</dbReference>
<dbReference type="Pfam" id="PF01494">
    <property type="entry name" value="FAD_binding_3"/>
    <property type="match status" value="1"/>
</dbReference>
<comment type="similarity">
    <text evidence="2">Belongs to the PheA/TfdB FAD monooxygenase family.</text>
</comment>
<dbReference type="EMBL" id="CP154795">
    <property type="protein sequence ID" value="XAN07748.1"/>
    <property type="molecule type" value="Genomic_DNA"/>
</dbReference>
<dbReference type="InterPro" id="IPR002938">
    <property type="entry name" value="FAD-bd"/>
</dbReference>
<dbReference type="PANTHER" id="PTHR43004">
    <property type="entry name" value="TRK SYSTEM POTASSIUM UPTAKE PROTEIN"/>
    <property type="match status" value="1"/>
</dbReference>
<evidence type="ECO:0000256" key="2">
    <source>
        <dbReference type="ARBA" id="ARBA00007801"/>
    </source>
</evidence>
<keyword evidence="8" id="KW-0503">Monooxygenase</keyword>
<dbReference type="Gene3D" id="3.40.30.20">
    <property type="match status" value="1"/>
</dbReference>
<evidence type="ECO:0000256" key="1">
    <source>
        <dbReference type="ARBA" id="ARBA00001974"/>
    </source>
</evidence>
<evidence type="ECO:0000256" key="4">
    <source>
        <dbReference type="ARBA" id="ARBA00022827"/>
    </source>
</evidence>
<evidence type="ECO:0000313" key="8">
    <source>
        <dbReference type="EMBL" id="XAN07748.1"/>
    </source>
</evidence>
<comment type="cofactor">
    <cofactor evidence="1">
        <name>FAD</name>
        <dbReference type="ChEBI" id="CHEBI:57692"/>
    </cofactor>
</comment>
<dbReference type="InterPro" id="IPR038220">
    <property type="entry name" value="PHOX_C_sf"/>
</dbReference>
<name>A0ABZ3FNY5_9ACTN</name>
<protein>
    <submittedName>
        <fullName evidence="8">FAD-dependent monooxygenase</fullName>
    </submittedName>
</protein>
<keyword evidence="5" id="KW-0560">Oxidoreductase</keyword>
<gene>
    <name evidence="8" type="ORF">AADG42_10685</name>
</gene>
<dbReference type="InterPro" id="IPR012941">
    <property type="entry name" value="Phe_hydrox_C_dim_dom"/>
</dbReference>
<dbReference type="Pfam" id="PF07976">
    <property type="entry name" value="Phe_hydrox_dim"/>
    <property type="match status" value="1"/>
</dbReference>
<evidence type="ECO:0000256" key="5">
    <source>
        <dbReference type="ARBA" id="ARBA00023002"/>
    </source>
</evidence>
<organism evidence="8 9">
    <name type="scientific">Ammonicoccus fulvus</name>
    <dbReference type="NCBI Taxonomy" id="3138240"/>
    <lineage>
        <taxon>Bacteria</taxon>
        <taxon>Bacillati</taxon>
        <taxon>Actinomycetota</taxon>
        <taxon>Actinomycetes</taxon>
        <taxon>Propionibacteriales</taxon>
        <taxon>Propionibacteriaceae</taxon>
        <taxon>Ammonicoccus</taxon>
    </lineage>
</organism>
<accession>A0ABZ3FNY5</accession>
<evidence type="ECO:0000259" key="7">
    <source>
        <dbReference type="Pfam" id="PF07976"/>
    </source>
</evidence>
<dbReference type="Proteomes" id="UP001442841">
    <property type="component" value="Chromosome"/>
</dbReference>
<dbReference type="SUPFAM" id="SSF51905">
    <property type="entry name" value="FAD/NAD(P)-binding domain"/>
    <property type="match status" value="1"/>
</dbReference>
<keyword evidence="4" id="KW-0274">FAD</keyword>
<dbReference type="Gene3D" id="3.30.9.10">
    <property type="entry name" value="D-Amino Acid Oxidase, subunit A, domain 2"/>
    <property type="match status" value="1"/>
</dbReference>
<feature type="domain" description="Phenol hydroxylase-like C-terminal dimerisation" evidence="7">
    <location>
        <begin position="439"/>
        <end position="630"/>
    </location>
</feature>
<keyword evidence="3" id="KW-0285">Flavoprotein</keyword>
<dbReference type="NCBIfam" id="NF006144">
    <property type="entry name" value="PRK08294.1"/>
    <property type="match status" value="1"/>
</dbReference>
<evidence type="ECO:0000313" key="9">
    <source>
        <dbReference type="Proteomes" id="UP001442841"/>
    </source>
</evidence>
<reference evidence="8 9" key="1">
    <citation type="submission" date="2024-04" db="EMBL/GenBank/DDBJ databases">
        <title>Isolation of an actinomycete strain from pig manure.</title>
        <authorList>
            <person name="Gong T."/>
            <person name="Yu Z."/>
            <person name="An M."/>
            <person name="Wei C."/>
            <person name="Yang W."/>
            <person name="Liu L."/>
        </authorList>
    </citation>
    <scope>NUCLEOTIDE SEQUENCE [LARGE SCALE GENOMIC DNA]</scope>
    <source>
        <strain evidence="8 9">ZF39</strain>
    </source>
</reference>
<dbReference type="InterPro" id="IPR036249">
    <property type="entry name" value="Thioredoxin-like_sf"/>
</dbReference>
<dbReference type="Gene3D" id="3.50.50.60">
    <property type="entry name" value="FAD/NAD(P)-binding domain"/>
    <property type="match status" value="1"/>
</dbReference>
<dbReference type="SUPFAM" id="SSF54373">
    <property type="entry name" value="FAD-linked reductases, C-terminal domain"/>
    <property type="match status" value="1"/>
</dbReference>
<dbReference type="GO" id="GO:0004497">
    <property type="term" value="F:monooxygenase activity"/>
    <property type="evidence" value="ECO:0007669"/>
    <property type="project" value="UniProtKB-KW"/>
</dbReference>
<dbReference type="RefSeq" id="WP_425309206.1">
    <property type="nucleotide sequence ID" value="NZ_CP154795.1"/>
</dbReference>
<dbReference type="SUPFAM" id="SSF52833">
    <property type="entry name" value="Thioredoxin-like"/>
    <property type="match status" value="1"/>
</dbReference>
<sequence>MQYFQDGYVKGDPRIRKAAEGRSDEQGPLPEEVDVLIVGTGPAGLLLAAMLSNFPEINTRVVEKADGPLPVGRADGVNCRTVETFEAFGLADKMTDEAYWVNETHFWGPDPADPSKIKRFGAIQDVRDGLSEFPHVIVNQARLLDFLLEYMAGSPSRLKVDYSHELTGMVPPATDDEPSVVTLKTPEGDKTVKAKYVVGCDGAHSLVRESIGRVAQGYGADKAWGVMDLLAVTSFPEIRFKCTIQSGDGGNILLIPREGGHMFRLYVDMGEIAADAWLTEEEVLAKANSVLSQYDLDVKEVGWFSVYRVGHRVTDKFDDVDDDKIGTRIPRVFIAGDACHTHTAKAGQGMNVSMQDTFNLAWKLVAVLQGRSPGSLLDTYSAERKVIAQDLIDMDTRWSQAIGGAGRVDSSDEKAVQAAFAEVQRQFVKNGEFTAGLATHYTPSLLTGDDAHLDLAKGYPPGRRFQSKEVVRMGDGKRVHLGHVHKADARWRLYAFADVVDPRTHGSKFVELMDWLGSDASPVARFTPSGWEQHSVFDVYGIIQQSHLEVGWEHMPQFLKPLVGTLQLTDYEKCFAPVDDVDGDIFDVMAIDRGQGALVVVRPDQYVAQVLPLDGFDQLNAFFDAFMTPQS</sequence>
<proteinExistence type="inferred from homology"/>
<feature type="domain" description="FAD-binding" evidence="6">
    <location>
        <begin position="32"/>
        <end position="393"/>
    </location>
</feature>
<dbReference type="CDD" id="cd02979">
    <property type="entry name" value="PHOX_C"/>
    <property type="match status" value="1"/>
</dbReference>
<dbReference type="InterPro" id="IPR050641">
    <property type="entry name" value="RIFMO-like"/>
</dbReference>
<evidence type="ECO:0000256" key="3">
    <source>
        <dbReference type="ARBA" id="ARBA00022630"/>
    </source>
</evidence>
<evidence type="ECO:0000259" key="6">
    <source>
        <dbReference type="Pfam" id="PF01494"/>
    </source>
</evidence>
<dbReference type="PRINTS" id="PR00420">
    <property type="entry name" value="RNGMNOXGNASE"/>
</dbReference>